<feature type="transmembrane region" description="Helical" evidence="8">
    <location>
        <begin position="20"/>
        <end position="41"/>
    </location>
</feature>
<comment type="caution">
    <text evidence="10">The sequence shown here is derived from an EMBL/GenBank/DDBJ whole genome shotgun (WGS) entry which is preliminary data.</text>
</comment>
<reference evidence="10 11" key="1">
    <citation type="submission" date="2018-06" db="EMBL/GenBank/DDBJ databases">
        <title>Genomic Encyclopedia of Archaeal and Bacterial Type Strains, Phase II (KMG-II): from individual species to whole genera.</title>
        <authorList>
            <person name="Goeker M."/>
        </authorList>
    </citation>
    <scope>NUCLEOTIDE SEQUENCE [LARGE SCALE GENOMIC DNA]</scope>
    <source>
        <strain evidence="10 11">DSM 15361</strain>
    </source>
</reference>
<dbReference type="Pfam" id="PF00510">
    <property type="entry name" value="COX3"/>
    <property type="match status" value="1"/>
</dbReference>
<feature type="domain" description="Heme-copper oxidase subunit III family profile" evidence="9">
    <location>
        <begin position="1"/>
        <end position="193"/>
    </location>
</feature>
<evidence type="ECO:0000256" key="7">
    <source>
        <dbReference type="RuleBase" id="RU003376"/>
    </source>
</evidence>
<evidence type="ECO:0000256" key="8">
    <source>
        <dbReference type="SAM" id="Phobius"/>
    </source>
</evidence>
<comment type="similarity">
    <text evidence="2 7">Belongs to the cytochrome c oxidase subunit 3 family.</text>
</comment>
<evidence type="ECO:0000256" key="5">
    <source>
        <dbReference type="ARBA" id="ARBA00022989"/>
    </source>
</evidence>
<evidence type="ECO:0000256" key="6">
    <source>
        <dbReference type="ARBA" id="ARBA00023136"/>
    </source>
</evidence>
<keyword evidence="5 8" id="KW-1133">Transmembrane helix</keyword>
<dbReference type="PANTHER" id="PTHR11403:SF2">
    <property type="entry name" value="CYTOCHROME BO(3) UBIQUINOL OXIDASE SUBUNIT 3"/>
    <property type="match status" value="1"/>
</dbReference>
<dbReference type="Gene3D" id="1.20.120.80">
    <property type="entry name" value="Cytochrome c oxidase, subunit III, four-helix bundle"/>
    <property type="match status" value="1"/>
</dbReference>
<protein>
    <submittedName>
        <fullName evidence="10">Cytochrome c oxidase subunit 3</fullName>
    </submittedName>
</protein>
<feature type="transmembrane region" description="Helical" evidence="8">
    <location>
        <begin position="125"/>
        <end position="153"/>
    </location>
</feature>
<keyword evidence="3" id="KW-1003">Cell membrane</keyword>
<gene>
    <name evidence="10" type="ORF">LX95_01377</name>
</gene>
<evidence type="ECO:0000259" key="9">
    <source>
        <dbReference type="PROSITE" id="PS50253"/>
    </source>
</evidence>
<feature type="transmembrane region" description="Helical" evidence="8">
    <location>
        <begin position="174"/>
        <end position="192"/>
    </location>
</feature>
<organism evidence="10 11">
    <name type="scientific">Mesonia algae</name>
    <dbReference type="NCBI Taxonomy" id="213248"/>
    <lineage>
        <taxon>Bacteria</taxon>
        <taxon>Pseudomonadati</taxon>
        <taxon>Bacteroidota</taxon>
        <taxon>Flavobacteriia</taxon>
        <taxon>Flavobacteriales</taxon>
        <taxon>Flavobacteriaceae</taxon>
        <taxon>Mesonia</taxon>
    </lineage>
</organism>
<dbReference type="CDD" id="cd00386">
    <property type="entry name" value="Heme_Cu_Oxidase_III_like"/>
    <property type="match status" value="1"/>
</dbReference>
<dbReference type="GO" id="GO:0004129">
    <property type="term" value="F:cytochrome-c oxidase activity"/>
    <property type="evidence" value="ECO:0007669"/>
    <property type="project" value="InterPro"/>
</dbReference>
<dbReference type="InterPro" id="IPR000298">
    <property type="entry name" value="Cyt_c_oxidase-like_su3"/>
</dbReference>
<keyword evidence="11" id="KW-1185">Reference proteome</keyword>
<feature type="transmembrane region" description="Helical" evidence="8">
    <location>
        <begin position="86"/>
        <end position="105"/>
    </location>
</feature>
<dbReference type="InterPro" id="IPR024791">
    <property type="entry name" value="Cyt_c/ubiquinol_Oxase_su3"/>
</dbReference>
<name>A0A2W7I9D2_9FLAO</name>
<keyword evidence="4 7" id="KW-0812">Transmembrane</keyword>
<sequence>MDLTQGTEKEKIERSKKMMLWFGIISMGMMFAGLTSAYVVSKNRPDWLKDFQLPSAFIYSTIIVLVSSFTFHFAKKAIKSGSYKRGTSLLGITLVLGLAFIYLQFEGFSQILENGYYFTGSASTITTSFIYLVVMAHLAHIFAGIIVLFVVIYNNSKQRYKVGQMLGIELGATFWHFIDALWLYLFLFLYFFR</sequence>
<dbReference type="InterPro" id="IPR013833">
    <property type="entry name" value="Cyt_c_oxidase_su3_a-hlx"/>
</dbReference>
<proteinExistence type="inferred from homology"/>
<dbReference type="AlphaFoldDB" id="A0A2W7I9D2"/>
<evidence type="ECO:0000256" key="1">
    <source>
        <dbReference type="ARBA" id="ARBA00004651"/>
    </source>
</evidence>
<dbReference type="GO" id="GO:0005886">
    <property type="term" value="C:plasma membrane"/>
    <property type="evidence" value="ECO:0007669"/>
    <property type="project" value="UniProtKB-SubCell"/>
</dbReference>
<dbReference type="GO" id="GO:0019646">
    <property type="term" value="P:aerobic electron transport chain"/>
    <property type="evidence" value="ECO:0007669"/>
    <property type="project" value="InterPro"/>
</dbReference>
<dbReference type="SUPFAM" id="SSF81452">
    <property type="entry name" value="Cytochrome c oxidase subunit III-like"/>
    <property type="match status" value="1"/>
</dbReference>
<dbReference type="InterPro" id="IPR035973">
    <property type="entry name" value="Cyt_c_oxidase_su3-like_sf"/>
</dbReference>
<dbReference type="EMBL" id="QKYV01000003">
    <property type="protein sequence ID" value="PZW41695.1"/>
    <property type="molecule type" value="Genomic_DNA"/>
</dbReference>
<evidence type="ECO:0000256" key="3">
    <source>
        <dbReference type="ARBA" id="ARBA00022475"/>
    </source>
</evidence>
<dbReference type="RefSeq" id="WP_111540696.1">
    <property type="nucleotide sequence ID" value="NZ_QKYV01000003.1"/>
</dbReference>
<comment type="subcellular location">
    <subcellularLocation>
        <location evidence="1 7">Cell membrane</location>
        <topology evidence="1 7">Multi-pass membrane protein</topology>
    </subcellularLocation>
</comment>
<evidence type="ECO:0000256" key="4">
    <source>
        <dbReference type="ARBA" id="ARBA00022692"/>
    </source>
</evidence>
<evidence type="ECO:0000313" key="11">
    <source>
        <dbReference type="Proteomes" id="UP000249542"/>
    </source>
</evidence>
<feature type="transmembrane region" description="Helical" evidence="8">
    <location>
        <begin position="53"/>
        <end position="74"/>
    </location>
</feature>
<accession>A0A2W7I9D2</accession>
<evidence type="ECO:0000313" key="10">
    <source>
        <dbReference type="EMBL" id="PZW41695.1"/>
    </source>
</evidence>
<evidence type="ECO:0000256" key="2">
    <source>
        <dbReference type="ARBA" id="ARBA00010581"/>
    </source>
</evidence>
<dbReference type="PROSITE" id="PS50253">
    <property type="entry name" value="COX3"/>
    <property type="match status" value="1"/>
</dbReference>
<keyword evidence="6 8" id="KW-0472">Membrane</keyword>
<dbReference type="PANTHER" id="PTHR11403">
    <property type="entry name" value="CYTOCHROME C OXIDASE SUBUNIT III"/>
    <property type="match status" value="1"/>
</dbReference>
<dbReference type="Proteomes" id="UP000249542">
    <property type="component" value="Unassembled WGS sequence"/>
</dbReference>